<feature type="transmembrane region" description="Helical" evidence="10">
    <location>
        <begin position="229"/>
        <end position="249"/>
    </location>
</feature>
<keyword evidence="7" id="KW-0256">Endoplasmic reticulum</keyword>
<evidence type="ECO:0000256" key="8">
    <source>
        <dbReference type="ARBA" id="ARBA00022989"/>
    </source>
</evidence>
<name>A0A146KFS5_9EUKA</name>
<dbReference type="EMBL" id="GDID01001034">
    <property type="protein sequence ID" value="JAP95572.1"/>
    <property type="molecule type" value="Transcribed_RNA"/>
</dbReference>
<dbReference type="AlphaFoldDB" id="A0A146KFS5"/>
<proteinExistence type="inferred from homology"/>
<keyword evidence="8 10" id="KW-1133">Transmembrane helix</keyword>
<keyword evidence="9 10" id="KW-0472">Membrane</keyword>
<dbReference type="UniPathway" id="UPA00378"/>
<keyword evidence="5 10" id="KW-0812">Transmembrane</keyword>
<dbReference type="Pfam" id="PF04597">
    <property type="entry name" value="Ribophorin_I"/>
    <property type="match status" value="1"/>
</dbReference>
<evidence type="ECO:0000256" key="3">
    <source>
        <dbReference type="ARBA" id="ARBA00004922"/>
    </source>
</evidence>
<keyword evidence="6" id="KW-0732">Signal</keyword>
<evidence type="ECO:0000256" key="1">
    <source>
        <dbReference type="ARBA" id="ARBA00002791"/>
    </source>
</evidence>
<evidence type="ECO:0000256" key="9">
    <source>
        <dbReference type="ARBA" id="ARBA00023136"/>
    </source>
</evidence>
<feature type="non-terminal residue" evidence="11">
    <location>
        <position position="1"/>
    </location>
</feature>
<evidence type="ECO:0000256" key="7">
    <source>
        <dbReference type="ARBA" id="ARBA00022824"/>
    </source>
</evidence>
<organism evidence="11">
    <name type="scientific">Trepomonas sp. PC1</name>
    <dbReference type="NCBI Taxonomy" id="1076344"/>
    <lineage>
        <taxon>Eukaryota</taxon>
        <taxon>Metamonada</taxon>
        <taxon>Diplomonadida</taxon>
        <taxon>Hexamitidae</taxon>
        <taxon>Hexamitinae</taxon>
        <taxon>Trepomonas</taxon>
    </lineage>
</organism>
<evidence type="ECO:0000256" key="4">
    <source>
        <dbReference type="ARBA" id="ARBA00008905"/>
    </source>
</evidence>
<evidence type="ECO:0000256" key="2">
    <source>
        <dbReference type="ARBA" id="ARBA00004115"/>
    </source>
</evidence>
<comment type="subcellular location">
    <subcellularLocation>
        <location evidence="2">Endoplasmic reticulum membrane</location>
        <topology evidence="2">Single-pass type I membrane protein</topology>
    </subcellularLocation>
</comment>
<comment type="pathway">
    <text evidence="3">Protein modification; protein glycosylation.</text>
</comment>
<dbReference type="InterPro" id="IPR007676">
    <property type="entry name" value="Ribophorin_I"/>
</dbReference>
<sequence>AALYPTMDVVFKREIFPSGFPIRIGAIDSLLRKVHIQDNFTFKNTDPAPAGLRENALNIHKYRQQQSRMIHNITINIPKAYNLEVFDRVGKVDSVVITEGDQMTQVVVFPRHELFGQSIGEISLEYDTDIISQENEKIGFTIQSIPKLTPLSFYSKVEICVYPPSTAKNVQFYSGFSLESEVASEKKKALDVVNRQGKCFGRGKTAEILARRDFGLTWEIDMELVKHKLLVIACSIAAFVGTAWLFRLLL</sequence>
<comment type="function">
    <text evidence="1">Subunit of the oligosaccharyl transferase (OST) complex that catalyzes the initial transfer of a defined glycan (Glc(3)Man(9)GlcNAc(2) in eukaryotes) from the lipid carrier dolichol-pyrophosphate to an asparagine residue within an Asn-X-Ser/Thr consensus motif in nascent polypeptide chains, the first step in protein N-glycosylation. N-glycosylation occurs cotranslationally and the complex associates with the Sec61 complex at the channel-forming translocon complex that mediates protein translocation across the endoplasmic reticulum (ER). All subunits are required for a maximal enzyme activity.</text>
</comment>
<evidence type="ECO:0000256" key="6">
    <source>
        <dbReference type="ARBA" id="ARBA00022729"/>
    </source>
</evidence>
<gene>
    <name evidence="11" type="ORF">TPC1_11392</name>
</gene>
<evidence type="ECO:0000256" key="10">
    <source>
        <dbReference type="SAM" id="Phobius"/>
    </source>
</evidence>
<evidence type="ECO:0000313" key="11">
    <source>
        <dbReference type="EMBL" id="JAP95572.1"/>
    </source>
</evidence>
<comment type="similarity">
    <text evidence="4">Belongs to the OST1 family.</text>
</comment>
<dbReference type="GO" id="GO:0005789">
    <property type="term" value="C:endoplasmic reticulum membrane"/>
    <property type="evidence" value="ECO:0007669"/>
    <property type="project" value="UniProtKB-SubCell"/>
</dbReference>
<reference evidence="11" key="1">
    <citation type="submission" date="2015-07" db="EMBL/GenBank/DDBJ databases">
        <title>Adaptation to a free-living lifestyle via gene acquisitions in the diplomonad Trepomonas sp. PC1.</title>
        <authorList>
            <person name="Xu F."/>
            <person name="Jerlstrom-Hultqvist J."/>
            <person name="Kolisko M."/>
            <person name="Simpson A.G.B."/>
            <person name="Roger A.J."/>
            <person name="Svard S.G."/>
            <person name="Andersson J.O."/>
        </authorList>
    </citation>
    <scope>NUCLEOTIDE SEQUENCE</scope>
    <source>
        <strain evidence="11">PC1</strain>
    </source>
</reference>
<protein>
    <submittedName>
        <fullName evidence="11">Ribophorin I family protein</fullName>
    </submittedName>
</protein>
<accession>A0A146KFS5</accession>
<evidence type="ECO:0000256" key="5">
    <source>
        <dbReference type="ARBA" id="ARBA00022692"/>
    </source>
</evidence>